<dbReference type="Proteomes" id="UP000252519">
    <property type="component" value="Unassembled WGS sequence"/>
</dbReference>
<evidence type="ECO:0000313" key="2">
    <source>
        <dbReference type="Proteomes" id="UP000252519"/>
    </source>
</evidence>
<name>A0A368G2N6_ANCCA</name>
<proteinExistence type="predicted"/>
<accession>A0A368G2N6</accession>
<dbReference type="EMBL" id="JOJR01000386">
    <property type="protein sequence ID" value="RCN38622.1"/>
    <property type="molecule type" value="Genomic_DNA"/>
</dbReference>
<dbReference type="AlphaFoldDB" id="A0A368G2N6"/>
<protein>
    <submittedName>
        <fullName evidence="1">Uncharacterized protein</fullName>
    </submittedName>
</protein>
<evidence type="ECO:0000313" key="1">
    <source>
        <dbReference type="EMBL" id="RCN38622.1"/>
    </source>
</evidence>
<reference evidence="1 2" key="1">
    <citation type="submission" date="2014-10" db="EMBL/GenBank/DDBJ databases">
        <title>Draft genome of the hookworm Ancylostoma caninum.</title>
        <authorList>
            <person name="Mitreva M."/>
        </authorList>
    </citation>
    <scope>NUCLEOTIDE SEQUENCE [LARGE SCALE GENOMIC DNA]</scope>
    <source>
        <strain evidence="1 2">Baltimore</strain>
    </source>
</reference>
<comment type="caution">
    <text evidence="1">The sequence shown here is derived from an EMBL/GenBank/DDBJ whole genome shotgun (WGS) entry which is preliminary data.</text>
</comment>
<sequence>MQPLPGLGLSPCKSSSFTQAENLKEIWENLRKDNLEKTALSVRRELTLYGFQRKKDTDMLRDSLFSAE</sequence>
<keyword evidence="2" id="KW-1185">Reference proteome</keyword>
<organism evidence="1 2">
    <name type="scientific">Ancylostoma caninum</name>
    <name type="common">Dog hookworm</name>
    <dbReference type="NCBI Taxonomy" id="29170"/>
    <lineage>
        <taxon>Eukaryota</taxon>
        <taxon>Metazoa</taxon>
        <taxon>Ecdysozoa</taxon>
        <taxon>Nematoda</taxon>
        <taxon>Chromadorea</taxon>
        <taxon>Rhabditida</taxon>
        <taxon>Rhabditina</taxon>
        <taxon>Rhabditomorpha</taxon>
        <taxon>Strongyloidea</taxon>
        <taxon>Ancylostomatidae</taxon>
        <taxon>Ancylostomatinae</taxon>
        <taxon>Ancylostoma</taxon>
    </lineage>
</organism>
<gene>
    <name evidence="1" type="ORF">ANCCAN_15469</name>
</gene>